<name>X6P151_RETFI</name>
<protein>
    <submittedName>
        <fullName evidence="2">Uncharacterized protein</fullName>
    </submittedName>
</protein>
<reference evidence="2 3" key="1">
    <citation type="journal article" date="2013" name="Curr. Biol.">
        <title>The Genome of the Foraminiferan Reticulomyxa filosa.</title>
        <authorList>
            <person name="Glockner G."/>
            <person name="Hulsmann N."/>
            <person name="Schleicher M."/>
            <person name="Noegel A.A."/>
            <person name="Eichinger L."/>
            <person name="Gallinger C."/>
            <person name="Pawlowski J."/>
            <person name="Sierra R."/>
            <person name="Euteneuer U."/>
            <person name="Pillet L."/>
            <person name="Moustafa A."/>
            <person name="Platzer M."/>
            <person name="Groth M."/>
            <person name="Szafranski K."/>
            <person name="Schliwa M."/>
        </authorList>
    </citation>
    <scope>NUCLEOTIDE SEQUENCE [LARGE SCALE GENOMIC DNA]</scope>
</reference>
<evidence type="ECO:0000313" key="2">
    <source>
        <dbReference type="EMBL" id="ETO31804.1"/>
    </source>
</evidence>
<accession>X6P151</accession>
<dbReference type="EMBL" id="ASPP01004685">
    <property type="protein sequence ID" value="ETO31804.1"/>
    <property type="molecule type" value="Genomic_DNA"/>
</dbReference>
<comment type="caution">
    <text evidence="2">The sequence shown here is derived from an EMBL/GenBank/DDBJ whole genome shotgun (WGS) entry which is preliminary data.</text>
</comment>
<feature type="region of interest" description="Disordered" evidence="1">
    <location>
        <begin position="99"/>
        <end position="125"/>
    </location>
</feature>
<keyword evidence="3" id="KW-1185">Reference proteome</keyword>
<dbReference type="AlphaFoldDB" id="X6P151"/>
<dbReference type="Proteomes" id="UP000023152">
    <property type="component" value="Unassembled WGS sequence"/>
</dbReference>
<organism evidence="2 3">
    <name type="scientific">Reticulomyxa filosa</name>
    <dbReference type="NCBI Taxonomy" id="46433"/>
    <lineage>
        <taxon>Eukaryota</taxon>
        <taxon>Sar</taxon>
        <taxon>Rhizaria</taxon>
        <taxon>Retaria</taxon>
        <taxon>Foraminifera</taxon>
        <taxon>Monothalamids</taxon>
        <taxon>Reticulomyxidae</taxon>
        <taxon>Reticulomyxa</taxon>
    </lineage>
</organism>
<evidence type="ECO:0000313" key="3">
    <source>
        <dbReference type="Proteomes" id="UP000023152"/>
    </source>
</evidence>
<proteinExistence type="predicted"/>
<sequence>MAQVMFVKSKGAQQQAMLRRRNSSVINHESPDQYLMLTDALTTPELSTGNGASATNTPNQLPSLQTTPKLAGVLNPTVTPVLQSVGLSMLPTHDDAFTISDPSFPGTTNKEMTKQKSGGGLGGSTKKTGDLVGLAEMMDGDNNHLWKLQWKMGVKNKIAIDYVTSASHRGWTTRRYVMLANSAQKYWSEFAQACDMSQTPFQKAQKILGEAVTPEMALGY</sequence>
<evidence type="ECO:0000256" key="1">
    <source>
        <dbReference type="SAM" id="MobiDB-lite"/>
    </source>
</evidence>
<feature type="non-terminal residue" evidence="2">
    <location>
        <position position="220"/>
    </location>
</feature>
<gene>
    <name evidence="2" type="ORF">RFI_05314</name>
</gene>